<gene>
    <name evidence="1" type="ORF">HPB50_005238</name>
</gene>
<organism evidence="1 2">
    <name type="scientific">Hyalomma asiaticum</name>
    <name type="common">Tick</name>
    <dbReference type="NCBI Taxonomy" id="266040"/>
    <lineage>
        <taxon>Eukaryota</taxon>
        <taxon>Metazoa</taxon>
        <taxon>Ecdysozoa</taxon>
        <taxon>Arthropoda</taxon>
        <taxon>Chelicerata</taxon>
        <taxon>Arachnida</taxon>
        <taxon>Acari</taxon>
        <taxon>Parasitiformes</taxon>
        <taxon>Ixodida</taxon>
        <taxon>Ixodoidea</taxon>
        <taxon>Ixodidae</taxon>
        <taxon>Hyalomminae</taxon>
        <taxon>Hyalomma</taxon>
    </lineage>
</organism>
<accession>A0ACB7SCF9</accession>
<comment type="caution">
    <text evidence="1">The sequence shown here is derived from an EMBL/GenBank/DDBJ whole genome shotgun (WGS) entry which is preliminary data.</text>
</comment>
<name>A0ACB7SCF9_HYAAI</name>
<keyword evidence="2" id="KW-1185">Reference proteome</keyword>
<dbReference type="EMBL" id="CM023484">
    <property type="protein sequence ID" value="KAH6932395.1"/>
    <property type="molecule type" value="Genomic_DNA"/>
</dbReference>
<evidence type="ECO:0000313" key="1">
    <source>
        <dbReference type="EMBL" id="KAH6932395.1"/>
    </source>
</evidence>
<sequence>MSFVILISVGLIGGFSVILLATALFQQSSEEHINMVETLPLFHVRQTSAPDATLPLEQPQPHVANISVTTHPKLRRIVPLYPHRNDDCTGPLCRSVAQWLRSKLDHRVDPCNDFYKYVCGSFRGQDEFTHTKYLVEWMRSLNLDFLDDERMAKVNPVEMMVRGSLDLGVEAVISITFKNSSFLRRRRLMQLDYSQQQDIWRAQKRRLNDYVLFLVMFGVTSPNEYELASTLRGYENERGWVTFISNYTNGTYTDTSTIVYRPHATKIIVKLFQSEAVGEHGLRYLVAWTIYRQLVEFTDAFLFLHGRHEDDACYEHVKKVMRLAIVSHYFQSECPQNFPCKTVVPPRMIYQAKRIASRVRSAFEDALNQSSWLSPEIRADAMNRLIDITIYVGSPGRRLDPEYIKEIYKPYPDAPTDRLFPTWIKALSLSAHLPWLDQKTPLYDDSDVNAYFLPYDDAVLIPTAILHRPFYFLYGPIGLNYGGIGGLSLMQPEVLDDNVDSENLADLEGTKVAYAAFKALPERFRRVKLVGFNVSSERLFFISHCVRACAQHSKQGRRYAPFRSRCIVPLMNMPEFSRAFGCAPGTPMNPREKCTFW</sequence>
<dbReference type="Proteomes" id="UP000821845">
    <property type="component" value="Chromosome 4"/>
</dbReference>
<protein>
    <submittedName>
        <fullName evidence="1">Uncharacterized protein</fullName>
    </submittedName>
</protein>
<proteinExistence type="predicted"/>
<evidence type="ECO:0000313" key="2">
    <source>
        <dbReference type="Proteomes" id="UP000821845"/>
    </source>
</evidence>
<reference evidence="1" key="1">
    <citation type="submission" date="2020-05" db="EMBL/GenBank/DDBJ databases">
        <title>Large-scale comparative analyses of tick genomes elucidate their genetic diversity and vector capacities.</title>
        <authorList>
            <person name="Jia N."/>
            <person name="Wang J."/>
            <person name="Shi W."/>
            <person name="Du L."/>
            <person name="Sun Y."/>
            <person name="Zhan W."/>
            <person name="Jiang J."/>
            <person name="Wang Q."/>
            <person name="Zhang B."/>
            <person name="Ji P."/>
            <person name="Sakyi L.B."/>
            <person name="Cui X."/>
            <person name="Yuan T."/>
            <person name="Jiang B."/>
            <person name="Yang W."/>
            <person name="Lam T.T.-Y."/>
            <person name="Chang Q."/>
            <person name="Ding S."/>
            <person name="Wang X."/>
            <person name="Zhu J."/>
            <person name="Ruan X."/>
            <person name="Zhao L."/>
            <person name="Wei J."/>
            <person name="Que T."/>
            <person name="Du C."/>
            <person name="Cheng J."/>
            <person name="Dai P."/>
            <person name="Han X."/>
            <person name="Huang E."/>
            <person name="Gao Y."/>
            <person name="Liu J."/>
            <person name="Shao H."/>
            <person name="Ye R."/>
            <person name="Li L."/>
            <person name="Wei W."/>
            <person name="Wang X."/>
            <person name="Wang C."/>
            <person name="Yang T."/>
            <person name="Huo Q."/>
            <person name="Li W."/>
            <person name="Guo W."/>
            <person name="Chen H."/>
            <person name="Zhou L."/>
            <person name="Ni X."/>
            <person name="Tian J."/>
            <person name="Zhou Y."/>
            <person name="Sheng Y."/>
            <person name="Liu T."/>
            <person name="Pan Y."/>
            <person name="Xia L."/>
            <person name="Li J."/>
            <person name="Zhao F."/>
            <person name="Cao W."/>
        </authorList>
    </citation>
    <scope>NUCLEOTIDE SEQUENCE</scope>
    <source>
        <strain evidence="1">Hyas-2018</strain>
    </source>
</reference>